<dbReference type="EC" id="2.1.2.9" evidence="2"/>
<dbReference type="GO" id="GO:0004479">
    <property type="term" value="F:methionyl-tRNA formyltransferase activity"/>
    <property type="evidence" value="ECO:0007669"/>
    <property type="project" value="UniProtKB-EC"/>
</dbReference>
<dbReference type="GeneID" id="25774567"/>
<dbReference type="AlphaFoldDB" id="W1QGY4"/>
<dbReference type="STRING" id="871575.W1QGY4"/>
<keyword evidence="8" id="KW-1185">Reference proteome</keyword>
<keyword evidence="3" id="KW-0808">Transferase</keyword>
<evidence type="ECO:0000313" key="7">
    <source>
        <dbReference type="EMBL" id="ESX00845.1"/>
    </source>
</evidence>
<dbReference type="Pfam" id="PF00551">
    <property type="entry name" value="Formyl_trans_N"/>
    <property type="match status" value="1"/>
</dbReference>
<evidence type="ECO:0000256" key="4">
    <source>
        <dbReference type="ARBA" id="ARBA00022917"/>
    </source>
</evidence>
<dbReference type="SUPFAM" id="SSF53328">
    <property type="entry name" value="Formyltransferase"/>
    <property type="match status" value="1"/>
</dbReference>
<organism evidence="7 8">
    <name type="scientific">Ogataea parapolymorpha (strain ATCC 26012 / BCRC 20466 / JCM 22074 / NRRL Y-7560 / DL-1)</name>
    <name type="common">Yeast</name>
    <name type="synonym">Hansenula polymorpha</name>
    <dbReference type="NCBI Taxonomy" id="871575"/>
    <lineage>
        <taxon>Eukaryota</taxon>
        <taxon>Fungi</taxon>
        <taxon>Dikarya</taxon>
        <taxon>Ascomycota</taxon>
        <taxon>Saccharomycotina</taxon>
        <taxon>Pichiomycetes</taxon>
        <taxon>Pichiales</taxon>
        <taxon>Pichiaceae</taxon>
        <taxon>Ogataea</taxon>
    </lineage>
</organism>
<evidence type="ECO:0000256" key="2">
    <source>
        <dbReference type="ARBA" id="ARBA00012261"/>
    </source>
</evidence>
<proteinExistence type="inferred from homology"/>
<dbReference type="eggNOG" id="KOG3082">
    <property type="taxonomic scope" value="Eukaryota"/>
</dbReference>
<dbReference type="PANTHER" id="PTHR11138:SF5">
    <property type="entry name" value="METHIONYL-TRNA FORMYLTRANSFERASE, MITOCHONDRIAL"/>
    <property type="match status" value="1"/>
</dbReference>
<gene>
    <name evidence="7" type="ORF">HPODL_05144</name>
</gene>
<dbReference type="InterPro" id="IPR002376">
    <property type="entry name" value="Formyl_transf_N"/>
</dbReference>
<dbReference type="PANTHER" id="PTHR11138">
    <property type="entry name" value="METHIONYL-TRNA FORMYLTRANSFERASE"/>
    <property type="match status" value="1"/>
</dbReference>
<dbReference type="CDD" id="cd08646">
    <property type="entry name" value="FMT_core_Met-tRNA-FMT_N"/>
    <property type="match status" value="1"/>
</dbReference>
<evidence type="ECO:0000256" key="1">
    <source>
        <dbReference type="ARBA" id="ARBA00010699"/>
    </source>
</evidence>
<reference evidence="7 8" key="1">
    <citation type="journal article" date="2013" name="BMC Genomics">
        <title>Genome sequence and analysis of methylotrophic yeast Hansenula polymorpha DL1.</title>
        <authorList>
            <person name="Ravin N.V."/>
            <person name="Eldarov M.A."/>
            <person name="Kadnikov V.V."/>
            <person name="Beletsky A.V."/>
            <person name="Schneider J."/>
            <person name="Mardanova E.S."/>
            <person name="Smekalova E.M."/>
            <person name="Zvereva M.I."/>
            <person name="Dontsova O.A."/>
            <person name="Mardanov A.V."/>
            <person name="Skryabin K.G."/>
        </authorList>
    </citation>
    <scope>NUCLEOTIDE SEQUENCE [LARGE SCALE GENOMIC DNA]</scope>
    <source>
        <strain evidence="8">ATCC 26012 / BCRC 20466 / JCM 22074 / NRRL Y-7560 / DL-1</strain>
    </source>
</reference>
<dbReference type="GO" id="GO:0005739">
    <property type="term" value="C:mitochondrion"/>
    <property type="evidence" value="ECO:0007669"/>
    <property type="project" value="EnsemblFungi"/>
</dbReference>
<dbReference type="InterPro" id="IPR036477">
    <property type="entry name" value="Formyl_transf_N_sf"/>
</dbReference>
<dbReference type="Pfam" id="PF02911">
    <property type="entry name" value="Formyl_trans_C"/>
    <property type="match status" value="1"/>
</dbReference>
<evidence type="ECO:0000259" key="6">
    <source>
        <dbReference type="Pfam" id="PF02911"/>
    </source>
</evidence>
<feature type="domain" description="Formyl transferase C-terminal" evidence="6">
    <location>
        <begin position="203"/>
        <end position="307"/>
    </location>
</feature>
<dbReference type="OMA" id="KEWWNGV"/>
<comment type="similarity">
    <text evidence="1">Belongs to the Fmt family.</text>
</comment>
<dbReference type="Proteomes" id="UP000008673">
    <property type="component" value="Unassembled WGS sequence"/>
</dbReference>
<name>W1QGY4_OGAPD</name>
<evidence type="ECO:0000259" key="5">
    <source>
        <dbReference type="Pfam" id="PF00551"/>
    </source>
</evidence>
<dbReference type="EMBL" id="AEOI02000005">
    <property type="protein sequence ID" value="ESX00845.1"/>
    <property type="molecule type" value="Genomic_DNA"/>
</dbReference>
<dbReference type="HOGENOM" id="CLU_033347_0_1_1"/>
<dbReference type="KEGG" id="opa:HPODL_05144"/>
<comment type="caution">
    <text evidence="7">The sequence shown here is derived from an EMBL/GenBank/DDBJ whole genome shotgun (WGS) entry which is preliminary data.</text>
</comment>
<keyword evidence="4" id="KW-0648">Protein biosynthesis</keyword>
<dbReference type="Gene3D" id="3.40.50.12230">
    <property type="match status" value="1"/>
</dbReference>
<evidence type="ECO:0000313" key="8">
    <source>
        <dbReference type="Proteomes" id="UP000008673"/>
    </source>
</evidence>
<accession>W1QGY4</accession>
<feature type="domain" description="Formyl transferase N-terminal" evidence="5">
    <location>
        <begin position="25"/>
        <end position="176"/>
    </location>
</feature>
<dbReference type="InterPro" id="IPR041711">
    <property type="entry name" value="Met-tRNA-FMT_N"/>
</dbReference>
<evidence type="ECO:0000256" key="3">
    <source>
        <dbReference type="ARBA" id="ARBA00022679"/>
    </source>
</evidence>
<sequence length="319" mass="35526">MLKIAYFGSDKFSIRCLTHLLPKYADAITVVARKAKLSGRGLKQYKEPLIVRYANQTGLPLVRADERADFERLRGQFDICVAVSFGLLIPASFLESLQYPGLNVHPSLLPAFSGPAPMQRALLSHQNYTGVSLQTLDKKRFDRGRILAQDRQEIAETETLDSLCEKLADAGGQLLKNSLDTGLYKPQNYPSFVSPESYSYAAKIMPSDKRIDWNNFTTKHILRRQNTLGQLFANIQAVSKENQPILKRVYLPNLQPATTRDESAQPGQFSLKDGKLTVATLDSAVECVTAKLEGFKAESAAKFINSLQKRTGLVSSHFL</sequence>
<protein>
    <recommendedName>
        <fullName evidence="2">methionyl-tRNA formyltransferase</fullName>
        <ecNumber evidence="2">2.1.2.9</ecNumber>
    </recommendedName>
</protein>
<dbReference type="InterPro" id="IPR005793">
    <property type="entry name" value="Formyl_trans_C"/>
</dbReference>
<dbReference type="OrthoDB" id="10268103at2759"/>
<dbReference type="RefSeq" id="XP_013935679.1">
    <property type="nucleotide sequence ID" value="XM_014080204.1"/>
</dbReference>